<sequence length="115" mass="12439">MSNLLCEDTLKELAEQVGIELIETLLVDLTDDAGNRVARMQDLLANGDMDELRKEAHTLKSSTGTLGLKEISEQSAIIERKLVTGEGPDVAPIVPELPKMLQNGLTAANNWVAAQ</sequence>
<accession>A0A917C069</accession>
<name>A0A917C069_9PROT</name>
<keyword evidence="1" id="KW-0902">Two-component regulatory system</keyword>
<feature type="modified residue" description="Phosphohistidine" evidence="2">
    <location>
        <position position="57"/>
    </location>
</feature>
<dbReference type="RefSeq" id="WP_188663280.1">
    <property type="nucleotide sequence ID" value="NZ_BMHV01000008.1"/>
</dbReference>
<keyword evidence="5" id="KW-1185">Reference proteome</keyword>
<gene>
    <name evidence="4" type="ORF">GCM10011332_14380</name>
</gene>
<proteinExistence type="predicted"/>
<dbReference type="GO" id="GO:0004672">
    <property type="term" value="F:protein kinase activity"/>
    <property type="evidence" value="ECO:0007669"/>
    <property type="project" value="UniProtKB-ARBA"/>
</dbReference>
<dbReference type="PROSITE" id="PS50894">
    <property type="entry name" value="HPT"/>
    <property type="match status" value="1"/>
</dbReference>
<dbReference type="GO" id="GO:0000160">
    <property type="term" value="P:phosphorelay signal transduction system"/>
    <property type="evidence" value="ECO:0007669"/>
    <property type="project" value="UniProtKB-KW"/>
</dbReference>
<evidence type="ECO:0000256" key="1">
    <source>
        <dbReference type="ARBA" id="ARBA00023012"/>
    </source>
</evidence>
<keyword evidence="2" id="KW-0597">Phosphoprotein</keyword>
<protein>
    <recommendedName>
        <fullName evidence="3">HPt domain-containing protein</fullName>
    </recommendedName>
</protein>
<comment type="caution">
    <text evidence="4">The sequence shown here is derived from an EMBL/GenBank/DDBJ whole genome shotgun (WGS) entry which is preliminary data.</text>
</comment>
<dbReference type="SUPFAM" id="SSF47226">
    <property type="entry name" value="Histidine-containing phosphotransfer domain, HPT domain"/>
    <property type="match status" value="1"/>
</dbReference>
<evidence type="ECO:0000313" key="5">
    <source>
        <dbReference type="Proteomes" id="UP000632498"/>
    </source>
</evidence>
<reference evidence="4" key="1">
    <citation type="journal article" date="2014" name="Int. J. Syst. Evol. Microbiol.">
        <title>Complete genome sequence of Corynebacterium casei LMG S-19264T (=DSM 44701T), isolated from a smear-ripened cheese.</title>
        <authorList>
            <consortium name="US DOE Joint Genome Institute (JGI-PGF)"/>
            <person name="Walter F."/>
            <person name="Albersmeier A."/>
            <person name="Kalinowski J."/>
            <person name="Ruckert C."/>
        </authorList>
    </citation>
    <scope>NUCLEOTIDE SEQUENCE</scope>
    <source>
        <strain evidence="4">CGMCC 1.15254</strain>
    </source>
</reference>
<dbReference type="Gene3D" id="1.20.120.160">
    <property type="entry name" value="HPT domain"/>
    <property type="match status" value="1"/>
</dbReference>
<dbReference type="Pfam" id="PF01627">
    <property type="entry name" value="Hpt"/>
    <property type="match status" value="1"/>
</dbReference>
<dbReference type="SMART" id="SM00073">
    <property type="entry name" value="HPT"/>
    <property type="match status" value="1"/>
</dbReference>
<dbReference type="EMBL" id="BMHV01000008">
    <property type="protein sequence ID" value="GGF61705.1"/>
    <property type="molecule type" value="Genomic_DNA"/>
</dbReference>
<dbReference type="InterPro" id="IPR008207">
    <property type="entry name" value="Sig_transdc_His_kin_Hpt_dom"/>
</dbReference>
<reference evidence="4" key="2">
    <citation type="submission" date="2020-09" db="EMBL/GenBank/DDBJ databases">
        <authorList>
            <person name="Sun Q."/>
            <person name="Zhou Y."/>
        </authorList>
    </citation>
    <scope>NUCLEOTIDE SEQUENCE</scope>
    <source>
        <strain evidence="4">CGMCC 1.15254</strain>
    </source>
</reference>
<feature type="domain" description="HPt" evidence="3">
    <location>
        <begin position="18"/>
        <end position="108"/>
    </location>
</feature>
<dbReference type="InterPro" id="IPR036641">
    <property type="entry name" value="HPT_dom_sf"/>
</dbReference>
<evidence type="ECO:0000256" key="2">
    <source>
        <dbReference type="PROSITE-ProRule" id="PRU00110"/>
    </source>
</evidence>
<dbReference type="AlphaFoldDB" id="A0A917C069"/>
<evidence type="ECO:0000259" key="3">
    <source>
        <dbReference type="PROSITE" id="PS50894"/>
    </source>
</evidence>
<evidence type="ECO:0000313" key="4">
    <source>
        <dbReference type="EMBL" id="GGF61705.1"/>
    </source>
</evidence>
<organism evidence="4 5">
    <name type="scientific">Terasakiella brassicae</name>
    <dbReference type="NCBI Taxonomy" id="1634917"/>
    <lineage>
        <taxon>Bacteria</taxon>
        <taxon>Pseudomonadati</taxon>
        <taxon>Pseudomonadota</taxon>
        <taxon>Alphaproteobacteria</taxon>
        <taxon>Rhodospirillales</taxon>
        <taxon>Terasakiellaceae</taxon>
        <taxon>Terasakiella</taxon>
    </lineage>
</organism>
<dbReference type="Proteomes" id="UP000632498">
    <property type="component" value="Unassembled WGS sequence"/>
</dbReference>